<dbReference type="InterPro" id="IPR049892">
    <property type="entry name" value="AA9"/>
</dbReference>
<dbReference type="HOGENOM" id="CLU_031730_4_0_1"/>
<evidence type="ECO:0000256" key="4">
    <source>
        <dbReference type="ARBA" id="ARBA00022729"/>
    </source>
</evidence>
<feature type="chain" id="PRO_5001771764" description="lytic cellulose monooxygenase (C4-dehydrogenating)" evidence="12">
    <location>
        <begin position="18"/>
        <end position="255"/>
    </location>
</feature>
<dbReference type="Proteomes" id="UP000028045">
    <property type="component" value="Unassembled WGS sequence"/>
</dbReference>
<gene>
    <name evidence="14" type="ORF">S7711_06683</name>
</gene>
<evidence type="ECO:0000256" key="1">
    <source>
        <dbReference type="ARBA" id="ARBA00001973"/>
    </source>
</evidence>
<feature type="domain" description="Auxiliary Activity family 9 catalytic" evidence="13">
    <location>
        <begin position="18"/>
        <end position="232"/>
    </location>
</feature>
<dbReference type="GO" id="GO:0030245">
    <property type="term" value="P:cellulose catabolic process"/>
    <property type="evidence" value="ECO:0007669"/>
    <property type="project" value="UniProtKB-KW"/>
</dbReference>
<sequence>MKFSAVVLAAIAQVASAHYFFDTVIVNGASTPSFRYIRDFTRPTRYNPIKLSANPAVDIRDNSYIDQGTDSRCNQGAFTNAGKTQVLEIAAGSDVSFKLGVGATIQHPGPSLFYMSKAPNNDVKSYDGSGDWFKIAQTGVCNTQGDFTTNAWCTWDKNTVTTTIPKSVPSGEYLLRVEHIGVHKSHVNQPEHFVSCAQIKVTGGGNGSPSPTTKFPGAYKASDPYANFSIYGGVKEFPFPGPAVWSGAQAKRFVA</sequence>
<protein>
    <recommendedName>
        <fullName evidence="11">lytic cellulose monooxygenase (C4-dehydrogenating)</fullName>
        <ecNumber evidence="11">1.14.99.56</ecNumber>
    </recommendedName>
</protein>
<evidence type="ECO:0000259" key="13">
    <source>
        <dbReference type="Pfam" id="PF03443"/>
    </source>
</evidence>
<proteinExistence type="inferred from homology"/>
<keyword evidence="3" id="KW-0964">Secreted</keyword>
<evidence type="ECO:0000256" key="2">
    <source>
        <dbReference type="ARBA" id="ARBA00004613"/>
    </source>
</evidence>
<dbReference type="PANTHER" id="PTHR33353:SF2">
    <property type="entry name" value="ENDO-BETA-1,4-GLUCANASE D"/>
    <property type="match status" value="1"/>
</dbReference>
<dbReference type="Gene3D" id="2.70.50.70">
    <property type="match status" value="1"/>
</dbReference>
<name>A0A084BB56_STACB</name>
<dbReference type="PANTHER" id="PTHR33353">
    <property type="entry name" value="PUTATIVE (AFU_ORTHOLOGUE AFUA_1G12560)-RELATED"/>
    <property type="match status" value="1"/>
</dbReference>
<evidence type="ECO:0000256" key="9">
    <source>
        <dbReference type="ARBA" id="ARBA00044502"/>
    </source>
</evidence>
<dbReference type="GO" id="GO:0005576">
    <property type="term" value="C:extracellular region"/>
    <property type="evidence" value="ECO:0007669"/>
    <property type="project" value="UniProtKB-SubCell"/>
</dbReference>
<evidence type="ECO:0000256" key="8">
    <source>
        <dbReference type="ARBA" id="ARBA00023326"/>
    </source>
</evidence>
<organism evidence="14 15">
    <name type="scientific">Stachybotrys chartarum (strain CBS 109288 / IBT 7711)</name>
    <name type="common">Toxic black mold</name>
    <name type="synonym">Stilbospora chartarum</name>
    <dbReference type="NCBI Taxonomy" id="1280523"/>
    <lineage>
        <taxon>Eukaryota</taxon>
        <taxon>Fungi</taxon>
        <taxon>Dikarya</taxon>
        <taxon>Ascomycota</taxon>
        <taxon>Pezizomycotina</taxon>
        <taxon>Sordariomycetes</taxon>
        <taxon>Hypocreomycetidae</taxon>
        <taxon>Hypocreales</taxon>
        <taxon>Stachybotryaceae</taxon>
        <taxon>Stachybotrys</taxon>
    </lineage>
</organism>
<dbReference type="CDD" id="cd21175">
    <property type="entry name" value="LPMO_AA9"/>
    <property type="match status" value="1"/>
</dbReference>
<evidence type="ECO:0000256" key="7">
    <source>
        <dbReference type="ARBA" id="ARBA00023277"/>
    </source>
</evidence>
<dbReference type="InterPro" id="IPR005103">
    <property type="entry name" value="AA9_LPMO"/>
</dbReference>
<keyword evidence="5" id="KW-0136">Cellulose degradation</keyword>
<evidence type="ECO:0000256" key="5">
    <source>
        <dbReference type="ARBA" id="ARBA00023001"/>
    </source>
</evidence>
<comment type="cofactor">
    <cofactor evidence="1">
        <name>Cu(2+)</name>
        <dbReference type="ChEBI" id="CHEBI:29036"/>
    </cofactor>
</comment>
<dbReference type="EMBL" id="KL647490">
    <property type="protein sequence ID" value="KEY74785.1"/>
    <property type="molecule type" value="Genomic_DNA"/>
</dbReference>
<evidence type="ECO:0000256" key="10">
    <source>
        <dbReference type="ARBA" id="ARBA00045077"/>
    </source>
</evidence>
<keyword evidence="4 12" id="KW-0732">Signal</keyword>
<accession>A0A084BB56</accession>
<evidence type="ECO:0000256" key="11">
    <source>
        <dbReference type="ARBA" id="ARBA00047174"/>
    </source>
</evidence>
<dbReference type="Pfam" id="PF03443">
    <property type="entry name" value="AA9"/>
    <property type="match status" value="1"/>
</dbReference>
<evidence type="ECO:0000313" key="14">
    <source>
        <dbReference type="EMBL" id="KEY74785.1"/>
    </source>
</evidence>
<keyword evidence="7" id="KW-0119">Carbohydrate metabolism</keyword>
<dbReference type="OrthoDB" id="3496539at2759"/>
<dbReference type="AlphaFoldDB" id="A0A084BB56"/>
<keyword evidence="6" id="KW-1015">Disulfide bond</keyword>
<evidence type="ECO:0000313" key="15">
    <source>
        <dbReference type="Proteomes" id="UP000028045"/>
    </source>
</evidence>
<reference evidence="14 15" key="1">
    <citation type="journal article" date="2014" name="BMC Genomics">
        <title>Comparative genome sequencing reveals chemotype-specific gene clusters in the toxigenic black mold Stachybotrys.</title>
        <authorList>
            <person name="Semeiks J."/>
            <person name="Borek D."/>
            <person name="Otwinowski Z."/>
            <person name="Grishin N.V."/>
        </authorList>
    </citation>
    <scope>NUCLEOTIDE SEQUENCE [LARGE SCALE GENOMIC DNA]</scope>
    <source>
        <strain evidence="15">CBS 109288 / IBT 7711</strain>
    </source>
</reference>
<keyword evidence="15" id="KW-1185">Reference proteome</keyword>
<evidence type="ECO:0000256" key="3">
    <source>
        <dbReference type="ARBA" id="ARBA00022525"/>
    </source>
</evidence>
<evidence type="ECO:0000256" key="6">
    <source>
        <dbReference type="ARBA" id="ARBA00023157"/>
    </source>
</evidence>
<keyword evidence="8" id="KW-0624">Polysaccharide degradation</keyword>
<feature type="signal peptide" evidence="12">
    <location>
        <begin position="1"/>
        <end position="17"/>
    </location>
</feature>
<comment type="catalytic activity">
    <reaction evidence="10">
        <text>[(1-&gt;4)-beta-D-glucosyl]n+m + reduced acceptor + O2 = 4-dehydro-beta-D-glucosyl-[(1-&gt;4)-beta-D-glucosyl]n-1 + [(1-&gt;4)-beta-D-glucosyl]m + acceptor + H2O.</text>
        <dbReference type="EC" id="1.14.99.56"/>
    </reaction>
</comment>
<comment type="subcellular location">
    <subcellularLocation>
        <location evidence="2">Secreted</location>
    </subcellularLocation>
</comment>
<dbReference type="EC" id="1.14.99.56" evidence="11"/>
<evidence type="ECO:0000256" key="12">
    <source>
        <dbReference type="SAM" id="SignalP"/>
    </source>
</evidence>
<comment type="similarity">
    <text evidence="9">Belongs to the polysaccharide monooxygenase AA9 family.</text>
</comment>